<proteinExistence type="inferred from homology"/>
<dbReference type="InterPro" id="IPR027304">
    <property type="entry name" value="Trigger_fact/SurA_dom_sf"/>
</dbReference>
<sequence>MKKLALALTISASVIALAACNNNDDGSSAEVIVETDAGNITKDELYEAMKERYGDQILRELVYSKVLSENYEVKDEEVQVEIDKLKEQYGPQFDMVIQQSGFKSEEQLLKTMKVGLLQEKVAMKDIEVTEAEVEEHYKSLKPEIRASHILVEDEATANELKQKLTEGASFEDLAKEYSTDGSAASGGDLGFFGPGKMVPEFEQAAYALEINEISEPVQSQFGYHIIKLTEKKELAPLEEMREDIETELRRSKVDFTAVEDLVLKELEAAHVKVTDPDLKDMFKKSEVTE</sequence>
<evidence type="ECO:0000256" key="9">
    <source>
        <dbReference type="ARBA" id="ARBA00023235"/>
    </source>
</evidence>
<dbReference type="InterPro" id="IPR046357">
    <property type="entry name" value="PPIase_dom_sf"/>
</dbReference>
<keyword evidence="4 11" id="KW-1003">Cell membrane</keyword>
<dbReference type="SUPFAM" id="SSF54534">
    <property type="entry name" value="FKBP-like"/>
    <property type="match status" value="1"/>
</dbReference>
<evidence type="ECO:0000256" key="6">
    <source>
        <dbReference type="ARBA" id="ARBA00023110"/>
    </source>
</evidence>
<keyword evidence="15" id="KW-1185">Reference proteome</keyword>
<dbReference type="Proteomes" id="UP001597214">
    <property type="component" value="Unassembled WGS sequence"/>
</dbReference>
<evidence type="ECO:0000256" key="12">
    <source>
        <dbReference type="SAM" id="SignalP"/>
    </source>
</evidence>
<comment type="caution">
    <text evidence="14">The sequence shown here is derived from an EMBL/GenBank/DDBJ whole genome shotgun (WGS) entry which is preliminary data.</text>
</comment>
<evidence type="ECO:0000256" key="10">
    <source>
        <dbReference type="ARBA" id="ARBA00023288"/>
    </source>
</evidence>
<keyword evidence="6 11" id="KW-0697">Rotamase</keyword>
<protein>
    <recommendedName>
        <fullName evidence="11">Foldase protein PrsA</fullName>
        <ecNumber evidence="11">5.2.1.8</ecNumber>
    </recommendedName>
</protein>
<feature type="chain" id="PRO_5047266202" description="Foldase protein PrsA" evidence="12">
    <location>
        <begin position="19"/>
        <end position="289"/>
    </location>
</feature>
<evidence type="ECO:0000256" key="3">
    <source>
        <dbReference type="ARBA" id="ARBA00006071"/>
    </source>
</evidence>
<dbReference type="PROSITE" id="PS51257">
    <property type="entry name" value="PROKAR_LIPOPROTEIN"/>
    <property type="match status" value="1"/>
</dbReference>
<feature type="domain" description="PpiC" evidence="13">
    <location>
        <begin position="141"/>
        <end position="230"/>
    </location>
</feature>
<reference evidence="15" key="1">
    <citation type="journal article" date="2019" name="Int. J. Syst. Evol. Microbiol.">
        <title>The Global Catalogue of Microorganisms (GCM) 10K type strain sequencing project: providing services to taxonomists for standard genome sequencing and annotation.</title>
        <authorList>
            <consortium name="The Broad Institute Genomics Platform"/>
            <consortium name="The Broad Institute Genome Sequencing Center for Infectious Disease"/>
            <person name="Wu L."/>
            <person name="Ma J."/>
        </authorList>
    </citation>
    <scope>NUCLEOTIDE SEQUENCE [LARGE SCALE GENOMIC DNA]</scope>
    <source>
        <strain evidence="15">CCUG 49339</strain>
    </source>
</reference>
<gene>
    <name evidence="11" type="primary">prsA</name>
    <name evidence="14" type="ORF">ACFSCX_21610</name>
</gene>
<feature type="signal peptide" evidence="12">
    <location>
        <begin position="1"/>
        <end position="18"/>
    </location>
</feature>
<dbReference type="Pfam" id="PF13616">
    <property type="entry name" value="Rotamase_3"/>
    <property type="match status" value="1"/>
</dbReference>
<dbReference type="Gene3D" id="1.10.3120.10">
    <property type="entry name" value="Trigger factor, C-terminal domain"/>
    <property type="match status" value="1"/>
</dbReference>
<comment type="subcellular location">
    <subcellularLocation>
        <location evidence="2 11">Cell membrane</location>
        <topology evidence="2 11">Lipid-anchor</topology>
    </subcellularLocation>
</comment>
<dbReference type="InterPro" id="IPR037041">
    <property type="entry name" value="Trigger_fac_C_sf"/>
</dbReference>
<evidence type="ECO:0000313" key="14">
    <source>
        <dbReference type="EMBL" id="MFD1739111.1"/>
    </source>
</evidence>
<comment type="function">
    <text evidence="11">Plays a major role in protein secretion by helping the post-translocational extracellular folding of several secreted proteins.</text>
</comment>
<dbReference type="PROSITE" id="PS01096">
    <property type="entry name" value="PPIC_PPIASE_1"/>
    <property type="match status" value="1"/>
</dbReference>
<keyword evidence="5 11" id="KW-0732">Signal</keyword>
<dbReference type="HAMAP" id="MF_01145">
    <property type="entry name" value="Foldase_PrsA"/>
    <property type="match status" value="1"/>
</dbReference>
<keyword evidence="8 11" id="KW-0564">Palmitate</keyword>
<name>A0ABW4LVM5_9BACI</name>
<evidence type="ECO:0000256" key="11">
    <source>
        <dbReference type="HAMAP-Rule" id="MF_01145"/>
    </source>
</evidence>
<evidence type="ECO:0000256" key="1">
    <source>
        <dbReference type="ARBA" id="ARBA00000971"/>
    </source>
</evidence>
<dbReference type="PANTHER" id="PTHR47245:SF1">
    <property type="entry name" value="FOLDASE PROTEIN PRSA"/>
    <property type="match status" value="1"/>
</dbReference>
<dbReference type="InterPro" id="IPR023058">
    <property type="entry name" value="PPIase_PpiC_CS"/>
</dbReference>
<dbReference type="GO" id="GO:0003755">
    <property type="term" value="F:peptidyl-prolyl cis-trans isomerase activity"/>
    <property type="evidence" value="ECO:0007669"/>
    <property type="project" value="UniProtKB-EC"/>
</dbReference>
<dbReference type="InterPro" id="IPR000297">
    <property type="entry name" value="PPIase_PpiC"/>
</dbReference>
<dbReference type="SUPFAM" id="SSF109998">
    <property type="entry name" value="Triger factor/SurA peptide-binding domain-like"/>
    <property type="match status" value="1"/>
</dbReference>
<evidence type="ECO:0000256" key="7">
    <source>
        <dbReference type="ARBA" id="ARBA00023136"/>
    </source>
</evidence>
<evidence type="ECO:0000256" key="5">
    <source>
        <dbReference type="ARBA" id="ARBA00022729"/>
    </source>
</evidence>
<evidence type="ECO:0000256" key="2">
    <source>
        <dbReference type="ARBA" id="ARBA00004193"/>
    </source>
</evidence>
<comment type="similarity">
    <text evidence="3 11">Belongs to the PrsA family.</text>
</comment>
<dbReference type="Gene3D" id="3.10.50.40">
    <property type="match status" value="1"/>
</dbReference>
<keyword evidence="10 11" id="KW-0449">Lipoprotein</keyword>
<dbReference type="InterPro" id="IPR023059">
    <property type="entry name" value="Foldase_PrsA"/>
</dbReference>
<evidence type="ECO:0000313" key="15">
    <source>
        <dbReference type="Proteomes" id="UP001597214"/>
    </source>
</evidence>
<dbReference type="EMBL" id="JBHUEM010000052">
    <property type="protein sequence ID" value="MFD1739111.1"/>
    <property type="molecule type" value="Genomic_DNA"/>
</dbReference>
<dbReference type="RefSeq" id="WP_377930334.1">
    <property type="nucleotide sequence ID" value="NZ_JBHUEM010000052.1"/>
</dbReference>
<keyword evidence="7 11" id="KW-0472">Membrane</keyword>
<accession>A0ABW4LVM5</accession>
<evidence type="ECO:0000256" key="8">
    <source>
        <dbReference type="ARBA" id="ARBA00023139"/>
    </source>
</evidence>
<dbReference type="PROSITE" id="PS50198">
    <property type="entry name" value="PPIC_PPIASE_2"/>
    <property type="match status" value="1"/>
</dbReference>
<comment type="catalytic activity">
    <reaction evidence="1 11">
        <text>[protein]-peptidylproline (omega=180) = [protein]-peptidylproline (omega=0)</text>
        <dbReference type="Rhea" id="RHEA:16237"/>
        <dbReference type="Rhea" id="RHEA-COMP:10747"/>
        <dbReference type="Rhea" id="RHEA-COMP:10748"/>
        <dbReference type="ChEBI" id="CHEBI:83833"/>
        <dbReference type="ChEBI" id="CHEBI:83834"/>
        <dbReference type="EC" id="5.2.1.8"/>
    </reaction>
</comment>
<dbReference type="EC" id="5.2.1.8" evidence="11"/>
<keyword evidence="9 11" id="KW-0413">Isomerase</keyword>
<evidence type="ECO:0000259" key="13">
    <source>
        <dbReference type="PROSITE" id="PS50198"/>
    </source>
</evidence>
<dbReference type="InterPro" id="IPR050245">
    <property type="entry name" value="PrsA_foldase"/>
</dbReference>
<evidence type="ECO:0000256" key="4">
    <source>
        <dbReference type="ARBA" id="ARBA00022475"/>
    </source>
</evidence>
<organism evidence="14 15">
    <name type="scientific">Bacillus salitolerans</name>
    <dbReference type="NCBI Taxonomy" id="1437434"/>
    <lineage>
        <taxon>Bacteria</taxon>
        <taxon>Bacillati</taxon>
        <taxon>Bacillota</taxon>
        <taxon>Bacilli</taxon>
        <taxon>Bacillales</taxon>
        <taxon>Bacillaceae</taxon>
        <taxon>Bacillus</taxon>
    </lineage>
</organism>
<dbReference type="PANTHER" id="PTHR47245">
    <property type="entry name" value="PEPTIDYLPROLYL ISOMERASE"/>
    <property type="match status" value="1"/>
</dbReference>